<dbReference type="RefSeq" id="WP_144851253.1">
    <property type="nucleotide sequence ID" value="NZ_VMRJ01000005.1"/>
</dbReference>
<dbReference type="AlphaFoldDB" id="A0A558BPI7"/>
<proteinExistence type="predicted"/>
<name>A0A558BPI7_9BACT</name>
<reference evidence="1 2" key="1">
    <citation type="submission" date="2019-07" db="EMBL/GenBank/DDBJ databases">
        <title>Hymenobacter sp. straun FUR1 Genome sequencing and assembly.</title>
        <authorList>
            <person name="Chhetri G."/>
        </authorList>
    </citation>
    <scope>NUCLEOTIDE SEQUENCE [LARGE SCALE GENOMIC DNA]</scope>
    <source>
        <strain evidence="1 2">Fur1</strain>
    </source>
</reference>
<sequence>MTIAEFWNAQEFSYIATYSFNRSTNLTALQEAIDSVNEALEQSILSANLTQQFKLKRQLAELERQAQISPYKKRLVNQEQVIDNTANRIALIENKSLEVKRMTSVIEAAPSEIDYAAGCIPVYRDALVFYNEQGQLLRVLNICFECLYMEADTRGIKASTAVYDALRELLIQLGHPIED</sequence>
<dbReference type="Proteomes" id="UP000317624">
    <property type="component" value="Unassembled WGS sequence"/>
</dbReference>
<gene>
    <name evidence="1" type="ORF">FNT36_19655</name>
</gene>
<evidence type="ECO:0000313" key="2">
    <source>
        <dbReference type="Proteomes" id="UP000317624"/>
    </source>
</evidence>
<dbReference type="EMBL" id="VMRJ01000005">
    <property type="protein sequence ID" value="TVT38411.1"/>
    <property type="molecule type" value="Genomic_DNA"/>
</dbReference>
<evidence type="ECO:0000313" key="1">
    <source>
        <dbReference type="EMBL" id="TVT38411.1"/>
    </source>
</evidence>
<dbReference type="OrthoDB" id="1376341at2"/>
<accession>A0A558BPI7</accession>
<protein>
    <submittedName>
        <fullName evidence="1">Uncharacterized protein</fullName>
    </submittedName>
</protein>
<organism evidence="1 2">
    <name type="scientific">Hymenobacter setariae</name>
    <dbReference type="NCBI Taxonomy" id="2594794"/>
    <lineage>
        <taxon>Bacteria</taxon>
        <taxon>Pseudomonadati</taxon>
        <taxon>Bacteroidota</taxon>
        <taxon>Cytophagia</taxon>
        <taxon>Cytophagales</taxon>
        <taxon>Hymenobacteraceae</taxon>
        <taxon>Hymenobacter</taxon>
    </lineage>
</organism>
<comment type="caution">
    <text evidence="1">The sequence shown here is derived from an EMBL/GenBank/DDBJ whole genome shotgun (WGS) entry which is preliminary data.</text>
</comment>
<keyword evidence="2" id="KW-1185">Reference proteome</keyword>